<dbReference type="AlphaFoldDB" id="A0A2S6HP41"/>
<evidence type="ECO:0000256" key="2">
    <source>
        <dbReference type="ARBA" id="ARBA00011881"/>
    </source>
</evidence>
<dbReference type="InterPro" id="IPR019802">
    <property type="entry name" value="GlycHydrolase_4_CS"/>
</dbReference>
<keyword evidence="4 12" id="KW-0378">Hydrolase</keyword>
<keyword evidence="10" id="KW-0533">Nickel</keyword>
<dbReference type="InterPro" id="IPR036291">
    <property type="entry name" value="NAD(P)-bd_dom_sf"/>
</dbReference>
<keyword evidence="10" id="KW-0408">Iron</keyword>
<evidence type="ECO:0000313" key="14">
    <source>
        <dbReference type="EMBL" id="PPK79145.1"/>
    </source>
</evidence>
<dbReference type="GO" id="GO:0005975">
    <property type="term" value="P:carbohydrate metabolic process"/>
    <property type="evidence" value="ECO:0007669"/>
    <property type="project" value="InterPro"/>
</dbReference>
<comment type="subunit">
    <text evidence="2">Homotetramer.</text>
</comment>
<evidence type="ECO:0000256" key="9">
    <source>
        <dbReference type="PIRSR" id="PIRSR601088-2"/>
    </source>
</evidence>
<evidence type="ECO:0000256" key="8">
    <source>
        <dbReference type="PIRSR" id="PIRSR601088-1"/>
    </source>
</evidence>
<keyword evidence="10" id="KW-0170">Cobalt</keyword>
<dbReference type="EMBL" id="PTJA01000011">
    <property type="protein sequence ID" value="PPK79145.1"/>
    <property type="molecule type" value="Genomic_DNA"/>
</dbReference>
<dbReference type="Pfam" id="PF02056">
    <property type="entry name" value="Glyco_hydro_4"/>
    <property type="match status" value="1"/>
</dbReference>
<evidence type="ECO:0000259" key="13">
    <source>
        <dbReference type="Pfam" id="PF11975"/>
    </source>
</evidence>
<sequence>MKITVIGGAGVRTVIFINGLLDRYKKLNIDEVVLYDTDREKLEIISRLCRHVVVRRGQGLKVSTSFNAVEAISGADYIVTTIRAGGDHSRVVDEEIALNAGVIGQETTGAGGFSMAVRTIPVLMEYCELIKIHAPHAWIFNFTNPSGLVTQALKNAGYERIIGICDAPSSTKFRMAKQLGVTQDQLSVEFFGLNHLSWIQSVKVEGREILQELLSDESFLKSVQEFSIFDPELLRSMGYLPNEYLYYYYHREKALNNIKKSGETRGKSIESVNCRMMEELKQMDIEKSPETALQVFLYYMALREESYMSIETGHDKKEPIKKGELEVPDGMGYAGVMLDCIEGLQSEEGRELVLSVQNNGCIEGLEDQDVIEVTCHVSKNGIIPVPVGKVPEHCYLLIRLIKMYEKLTVEAIKNHSKETAVRALTLHPLVNSYSLAKILVEQYDLAYGGILGGCHAI</sequence>
<dbReference type="PANTHER" id="PTHR32092">
    <property type="entry name" value="6-PHOSPHO-BETA-GLUCOSIDASE-RELATED"/>
    <property type="match status" value="1"/>
</dbReference>
<comment type="caution">
    <text evidence="14">The sequence shown here is derived from an EMBL/GenBank/DDBJ whole genome shotgun (WGS) entry which is preliminary data.</text>
</comment>
<dbReference type="InterPro" id="IPR015955">
    <property type="entry name" value="Lactate_DH/Glyco_Ohase_4_C"/>
</dbReference>
<dbReference type="GO" id="GO:0004553">
    <property type="term" value="F:hydrolase activity, hydrolyzing O-glycosyl compounds"/>
    <property type="evidence" value="ECO:0007669"/>
    <property type="project" value="InterPro"/>
</dbReference>
<evidence type="ECO:0000256" key="7">
    <source>
        <dbReference type="ARBA" id="ARBA00023295"/>
    </source>
</evidence>
<feature type="active site" description="Proton donor" evidence="8">
    <location>
        <position position="166"/>
    </location>
</feature>
<feature type="binding site" evidence="10">
    <location>
        <position position="195"/>
    </location>
    <ligand>
        <name>Mn(2+)</name>
        <dbReference type="ChEBI" id="CHEBI:29035"/>
    </ligand>
</feature>
<dbReference type="SUPFAM" id="SSF56327">
    <property type="entry name" value="LDH C-terminal domain-like"/>
    <property type="match status" value="1"/>
</dbReference>
<evidence type="ECO:0000256" key="3">
    <source>
        <dbReference type="ARBA" id="ARBA00022723"/>
    </source>
</evidence>
<evidence type="ECO:0000313" key="15">
    <source>
        <dbReference type="Proteomes" id="UP000237749"/>
    </source>
</evidence>
<evidence type="ECO:0000256" key="12">
    <source>
        <dbReference type="RuleBase" id="RU361152"/>
    </source>
</evidence>
<feature type="domain" description="Glycosyl hydrolase family 4 C-terminal" evidence="13">
    <location>
        <begin position="190"/>
        <end position="430"/>
    </location>
</feature>
<comment type="cofactor">
    <cofactor evidence="12">
        <name>NAD(+)</name>
        <dbReference type="ChEBI" id="CHEBI:57540"/>
    </cofactor>
    <text evidence="12">Binds 1 NAD(+) per subunit.</text>
</comment>
<feature type="active site" description="Proton acceptor" evidence="8">
    <location>
        <position position="244"/>
    </location>
</feature>
<keyword evidence="15" id="KW-1185">Reference proteome</keyword>
<dbReference type="Gene3D" id="3.90.110.10">
    <property type="entry name" value="Lactate dehydrogenase/glycoside hydrolase, family 4, C-terminal"/>
    <property type="match status" value="1"/>
</dbReference>
<accession>A0A2S6HP41</accession>
<feature type="binding site" evidence="10">
    <location>
        <position position="165"/>
    </location>
    <ligand>
        <name>Mn(2+)</name>
        <dbReference type="ChEBI" id="CHEBI:29035"/>
    </ligand>
</feature>
<evidence type="ECO:0000256" key="11">
    <source>
        <dbReference type="PIRSR" id="PIRSR601088-4"/>
    </source>
</evidence>
<evidence type="ECO:0000256" key="5">
    <source>
        <dbReference type="ARBA" id="ARBA00023027"/>
    </source>
</evidence>
<proteinExistence type="inferred from homology"/>
<keyword evidence="7 12" id="KW-0326">Glycosidase</keyword>
<dbReference type="RefSeq" id="WP_104438436.1">
    <property type="nucleotide sequence ID" value="NZ_PTJA01000011.1"/>
</dbReference>
<dbReference type="Pfam" id="PF11975">
    <property type="entry name" value="Glyco_hydro_4C"/>
    <property type="match status" value="1"/>
</dbReference>
<dbReference type="Proteomes" id="UP000237749">
    <property type="component" value="Unassembled WGS sequence"/>
</dbReference>
<dbReference type="Gene3D" id="3.40.50.720">
    <property type="entry name" value="NAD(P)-binding Rossmann-like Domain"/>
    <property type="match status" value="1"/>
</dbReference>
<gene>
    <name evidence="14" type="ORF">BXY41_11181</name>
</gene>
<dbReference type="GO" id="GO:0016616">
    <property type="term" value="F:oxidoreductase activity, acting on the CH-OH group of donors, NAD or NADP as acceptor"/>
    <property type="evidence" value="ECO:0007669"/>
    <property type="project" value="InterPro"/>
</dbReference>
<feature type="binding site" evidence="9">
    <location>
        <position position="90"/>
    </location>
    <ligand>
        <name>substrate</name>
    </ligand>
</feature>
<evidence type="ECO:0000256" key="1">
    <source>
        <dbReference type="ARBA" id="ARBA00010141"/>
    </source>
</evidence>
<name>A0A2S6HP41_9FIRM</name>
<dbReference type="PRINTS" id="PR00732">
    <property type="entry name" value="GLHYDRLASE4"/>
</dbReference>
<keyword evidence="3 10" id="KW-0479">Metal-binding</keyword>
<dbReference type="InterPro" id="IPR022616">
    <property type="entry name" value="Glyco_hydro_4_C"/>
</dbReference>
<dbReference type="SUPFAM" id="SSF51735">
    <property type="entry name" value="NAD(P)-binding Rossmann-fold domains"/>
    <property type="match status" value="1"/>
</dbReference>
<dbReference type="PROSITE" id="PS01324">
    <property type="entry name" value="GLYCOSYL_HYDROL_F4"/>
    <property type="match status" value="1"/>
</dbReference>
<dbReference type="GO" id="GO:0046872">
    <property type="term" value="F:metal ion binding"/>
    <property type="evidence" value="ECO:0007669"/>
    <property type="project" value="UniProtKB-KW"/>
</dbReference>
<keyword evidence="5 12" id="KW-0520">NAD</keyword>
<comment type="similarity">
    <text evidence="1 12">Belongs to the glycosyl hydrolase 4 family.</text>
</comment>
<feature type="binding site" evidence="9">
    <location>
        <position position="144"/>
    </location>
    <ligand>
        <name>substrate</name>
    </ligand>
</feature>
<keyword evidence="6 10" id="KW-0464">Manganese</keyword>
<dbReference type="InterPro" id="IPR001088">
    <property type="entry name" value="Glyco_hydro_4"/>
</dbReference>
<evidence type="ECO:0000256" key="6">
    <source>
        <dbReference type="ARBA" id="ARBA00023211"/>
    </source>
</evidence>
<feature type="site" description="Increases basicity of active site Tyr" evidence="11">
    <location>
        <position position="106"/>
    </location>
</feature>
<organism evidence="14 15">
    <name type="scientific">Lacrimispora xylanisolvens</name>
    <dbReference type="NCBI Taxonomy" id="384636"/>
    <lineage>
        <taxon>Bacteria</taxon>
        <taxon>Bacillati</taxon>
        <taxon>Bacillota</taxon>
        <taxon>Clostridia</taxon>
        <taxon>Lachnospirales</taxon>
        <taxon>Lachnospiraceae</taxon>
        <taxon>Lacrimispora</taxon>
    </lineage>
</organism>
<dbReference type="PANTHER" id="PTHR32092:SF5">
    <property type="entry name" value="6-PHOSPHO-BETA-GLUCOSIDASE"/>
    <property type="match status" value="1"/>
</dbReference>
<reference evidence="14 15" key="1">
    <citation type="submission" date="2018-02" db="EMBL/GenBank/DDBJ databases">
        <title>Genomic Encyclopedia of Archaeal and Bacterial Type Strains, Phase II (KMG-II): from individual species to whole genera.</title>
        <authorList>
            <person name="Goeker M."/>
        </authorList>
    </citation>
    <scope>NUCLEOTIDE SEQUENCE [LARGE SCALE GENOMIC DNA]</scope>
    <source>
        <strain evidence="14 15">DSM 3808</strain>
    </source>
</reference>
<dbReference type="OrthoDB" id="9808275at2"/>
<protein>
    <submittedName>
        <fullName evidence="14">6-phospho-beta-glucosidase</fullName>
    </submittedName>
</protein>
<evidence type="ECO:0000256" key="10">
    <source>
        <dbReference type="PIRSR" id="PIRSR601088-3"/>
    </source>
</evidence>
<evidence type="ECO:0000256" key="4">
    <source>
        <dbReference type="ARBA" id="ARBA00022801"/>
    </source>
</evidence>